<dbReference type="WBParaSite" id="RSKR_0000784500.1">
    <property type="protein sequence ID" value="RSKR_0000784500.1"/>
    <property type="gene ID" value="RSKR_0000784500"/>
</dbReference>
<evidence type="ECO:0000313" key="1">
    <source>
        <dbReference type="Proteomes" id="UP000095286"/>
    </source>
</evidence>
<proteinExistence type="predicted"/>
<evidence type="ECO:0000313" key="2">
    <source>
        <dbReference type="WBParaSite" id="RSKR_0000784500.1"/>
    </source>
</evidence>
<dbReference type="Proteomes" id="UP000095286">
    <property type="component" value="Unplaced"/>
</dbReference>
<organism evidence="1 2">
    <name type="scientific">Rhabditophanes sp. KR3021</name>
    <dbReference type="NCBI Taxonomy" id="114890"/>
    <lineage>
        <taxon>Eukaryota</taxon>
        <taxon>Metazoa</taxon>
        <taxon>Ecdysozoa</taxon>
        <taxon>Nematoda</taxon>
        <taxon>Chromadorea</taxon>
        <taxon>Rhabditida</taxon>
        <taxon>Tylenchina</taxon>
        <taxon>Panagrolaimomorpha</taxon>
        <taxon>Strongyloidoidea</taxon>
        <taxon>Alloionematidae</taxon>
        <taxon>Rhabditophanes</taxon>
    </lineage>
</organism>
<sequence>MGHLDVLPLIARGIDIYMPLAIVILCVGTYLRLGSKFLHSIGIDQFVDEDEITLDFVENGKRLANLERSRTTHEKNKKVRVGFSKREVKDIEESESLISDIHGLKKNASEETLLIELDDIIAQTARTEHPSSLHLFDDL</sequence>
<accession>A0AC35U4I2</accession>
<protein>
    <submittedName>
        <fullName evidence="2">RIC3 domain-containing protein</fullName>
    </submittedName>
</protein>
<reference evidence="2" key="1">
    <citation type="submission" date="2016-11" db="UniProtKB">
        <authorList>
            <consortium name="WormBaseParasite"/>
        </authorList>
    </citation>
    <scope>IDENTIFICATION</scope>
    <source>
        <strain evidence="2">KR3021</strain>
    </source>
</reference>
<name>A0AC35U4I2_9BILA</name>